<dbReference type="EMBL" id="CP136890">
    <property type="protein sequence ID" value="WOK92260.1"/>
    <property type="molecule type" value="Genomic_DNA"/>
</dbReference>
<dbReference type="AlphaFoldDB" id="A0AAQ3Q0D4"/>
<name>A0AAQ3Q0D4_9LILI</name>
<feature type="compositionally biased region" description="Basic and acidic residues" evidence="1">
    <location>
        <begin position="348"/>
        <end position="376"/>
    </location>
</feature>
<gene>
    <name evidence="3" type="ORF">Cni_G00951</name>
</gene>
<feature type="compositionally biased region" description="Basic and acidic residues" evidence="1">
    <location>
        <begin position="120"/>
        <end position="166"/>
    </location>
</feature>
<protein>
    <submittedName>
        <fullName evidence="3">Uncharacterized protein</fullName>
    </submittedName>
</protein>
<feature type="region of interest" description="Disordered" evidence="1">
    <location>
        <begin position="67"/>
        <end position="167"/>
    </location>
</feature>
<dbReference type="PANTHER" id="PTHR33700:SF4">
    <property type="entry name" value="MYB-LIKE PROTEIN X"/>
    <property type="match status" value="1"/>
</dbReference>
<feature type="compositionally biased region" description="Basic and acidic residues" evidence="1">
    <location>
        <begin position="324"/>
        <end position="333"/>
    </location>
</feature>
<keyword evidence="2" id="KW-0812">Transmembrane</keyword>
<keyword evidence="4" id="KW-1185">Reference proteome</keyword>
<feature type="region of interest" description="Disordered" evidence="1">
    <location>
        <begin position="181"/>
        <end position="223"/>
    </location>
</feature>
<feature type="region of interest" description="Disordered" evidence="1">
    <location>
        <begin position="323"/>
        <end position="376"/>
    </location>
</feature>
<evidence type="ECO:0000256" key="2">
    <source>
        <dbReference type="SAM" id="Phobius"/>
    </source>
</evidence>
<sequence>MLRQVSSRNHRPKGGFRAKSALQISILLAVCVWLLYQMKYSHDHRTTYEEKFGADGSQSEMARFARKELLPRSAAEDRDRRDAEHGEADGAADSAHGGGHTAEKSDPDGKKLGVIEDQEHEEHSHEAREKSFKGDDASSEVVHHSQELEHEERTQEARERSFKADDVSSAVDHVVPLKEVFDSSKDNNSSAIQEQKANATSFGQSLEAKPSSNSTDESDDNMEEEGVLEIADHMNNETGSRIFQANELENQLELGLISRNQINLQMNSTAGISKDPTEAHRNQTTVTDSKIVVGDQQNQTNLLPLRDLNDTAKLEISLKGSEGTLHKKSEQIARPEQSVEASPVTSSKRAEEKKDEHDHHLQSSSEIQHKAEEAAQ</sequence>
<dbReference type="PANTHER" id="PTHR33700">
    <property type="entry name" value="MYB-LIKE PROTEIN X"/>
    <property type="match status" value="1"/>
</dbReference>
<accession>A0AAQ3Q0D4</accession>
<feature type="transmembrane region" description="Helical" evidence="2">
    <location>
        <begin position="21"/>
        <end position="38"/>
    </location>
</feature>
<feature type="compositionally biased region" description="Basic and acidic residues" evidence="1">
    <location>
        <begin position="67"/>
        <end position="88"/>
    </location>
</feature>
<keyword evidence="2" id="KW-0472">Membrane</keyword>
<evidence type="ECO:0000313" key="4">
    <source>
        <dbReference type="Proteomes" id="UP001327560"/>
    </source>
</evidence>
<reference evidence="3 4" key="1">
    <citation type="submission" date="2023-10" db="EMBL/GenBank/DDBJ databases">
        <title>Chromosome-scale genome assembly provides insights into flower coloration mechanisms of Canna indica.</title>
        <authorList>
            <person name="Li C."/>
        </authorList>
    </citation>
    <scope>NUCLEOTIDE SEQUENCE [LARGE SCALE GENOMIC DNA]</scope>
    <source>
        <tissue evidence="3">Flower</tissue>
    </source>
</reference>
<feature type="compositionally biased region" description="Polar residues" evidence="1">
    <location>
        <begin position="186"/>
        <end position="215"/>
    </location>
</feature>
<organism evidence="3 4">
    <name type="scientific">Canna indica</name>
    <name type="common">Indian-shot</name>
    <dbReference type="NCBI Taxonomy" id="4628"/>
    <lineage>
        <taxon>Eukaryota</taxon>
        <taxon>Viridiplantae</taxon>
        <taxon>Streptophyta</taxon>
        <taxon>Embryophyta</taxon>
        <taxon>Tracheophyta</taxon>
        <taxon>Spermatophyta</taxon>
        <taxon>Magnoliopsida</taxon>
        <taxon>Liliopsida</taxon>
        <taxon>Zingiberales</taxon>
        <taxon>Cannaceae</taxon>
        <taxon>Canna</taxon>
    </lineage>
</organism>
<feature type="compositionally biased region" description="Basic and acidic residues" evidence="1">
    <location>
        <begin position="101"/>
        <end position="114"/>
    </location>
</feature>
<evidence type="ECO:0000256" key="1">
    <source>
        <dbReference type="SAM" id="MobiDB-lite"/>
    </source>
</evidence>
<dbReference type="Proteomes" id="UP001327560">
    <property type="component" value="Chromosome 1"/>
</dbReference>
<proteinExistence type="predicted"/>
<evidence type="ECO:0000313" key="3">
    <source>
        <dbReference type="EMBL" id="WOK92260.1"/>
    </source>
</evidence>
<keyword evidence="2" id="KW-1133">Transmembrane helix</keyword>